<reference evidence="1" key="1">
    <citation type="submission" date="2020-04" db="EMBL/GenBank/DDBJ databases">
        <authorList>
            <person name="Alioto T."/>
            <person name="Alioto T."/>
            <person name="Gomez Garrido J."/>
        </authorList>
    </citation>
    <scope>NUCLEOTIDE SEQUENCE</scope>
    <source>
        <strain evidence="1">A484AB</strain>
    </source>
</reference>
<name>A0A6S7FLV4_PARCT</name>
<dbReference type="EMBL" id="CACRXK020000117">
    <property type="protein sequence ID" value="CAB3978497.1"/>
    <property type="molecule type" value="Genomic_DNA"/>
</dbReference>
<keyword evidence="2" id="KW-1185">Reference proteome</keyword>
<evidence type="ECO:0000313" key="1">
    <source>
        <dbReference type="EMBL" id="CAB3978497.1"/>
    </source>
</evidence>
<protein>
    <submittedName>
        <fullName evidence="1">Uncharacterized protein</fullName>
    </submittedName>
</protein>
<accession>A0A6S7FLV4</accession>
<dbReference type="AlphaFoldDB" id="A0A6S7FLV4"/>
<sequence>MLQVIEDLSTSLVNLVRSLCLMVYNSSKSTQVSQTIKCTNTGLQKGRRIRKGENANRQAHDDGFDAYFQNVFDNTEYEAKDKDEIKFNQAKIPKIHHQARHCRVAKKESKVSMNQIKVQLRQKGGRKIHRSKSQILGIEREDKIPKGILRRAKKHRQELNPELLLPETPRPLRLTRSSACLSTQFHAAGGKKNVTSSLKGGIGAKITRNSEKRNKGLLKEINNDVQRTKSGRLVKKCERLCL</sequence>
<comment type="caution">
    <text evidence="1">The sequence shown here is derived from an EMBL/GenBank/DDBJ whole genome shotgun (WGS) entry which is preliminary data.</text>
</comment>
<proteinExistence type="predicted"/>
<organism evidence="1 2">
    <name type="scientific">Paramuricea clavata</name>
    <name type="common">Red gorgonian</name>
    <name type="synonym">Violescent sea-whip</name>
    <dbReference type="NCBI Taxonomy" id="317549"/>
    <lineage>
        <taxon>Eukaryota</taxon>
        <taxon>Metazoa</taxon>
        <taxon>Cnidaria</taxon>
        <taxon>Anthozoa</taxon>
        <taxon>Octocorallia</taxon>
        <taxon>Malacalcyonacea</taxon>
        <taxon>Plexauridae</taxon>
        <taxon>Paramuricea</taxon>
    </lineage>
</organism>
<evidence type="ECO:0000313" key="2">
    <source>
        <dbReference type="Proteomes" id="UP001152795"/>
    </source>
</evidence>
<gene>
    <name evidence="1" type="ORF">PACLA_8A034976</name>
</gene>
<dbReference type="Proteomes" id="UP001152795">
    <property type="component" value="Unassembled WGS sequence"/>
</dbReference>